<dbReference type="RefSeq" id="WP_011154861.1">
    <property type="nucleotide sequence ID" value="NC_005295.2"/>
</dbReference>
<evidence type="ECO:0000313" key="2">
    <source>
        <dbReference type="Proteomes" id="UP000001021"/>
    </source>
</evidence>
<reference evidence="1 2" key="1">
    <citation type="journal article" date="2006" name="J. Bacteriol.">
        <title>Comparative genomic analysis of three strains of Ehrlichia ruminantium reveals an active process of genome size plasticity.</title>
        <authorList>
            <person name="Frutos R."/>
            <person name="Viari A."/>
            <person name="Ferraz C."/>
            <person name="Morgat A."/>
            <person name="Eychenie S."/>
            <person name="Kandassami Y."/>
            <person name="Chantal I."/>
            <person name="Bensaid A."/>
            <person name="Coissac E."/>
            <person name="Vachiery N."/>
            <person name="Demaille J."/>
            <person name="Martinez D."/>
        </authorList>
    </citation>
    <scope>NUCLEOTIDE SEQUENCE [LARGE SCALE GENOMIC DNA]</scope>
    <source>
        <strain evidence="1 2">Welgevonden</strain>
    </source>
</reference>
<proteinExistence type="predicted"/>
<dbReference type="GeneID" id="33058093"/>
<keyword evidence="2" id="KW-1185">Reference proteome</keyword>
<dbReference type="KEGG" id="eru:Erum1770"/>
<dbReference type="Proteomes" id="UP000001021">
    <property type="component" value="Chromosome"/>
</dbReference>
<evidence type="ECO:0000313" key="1">
    <source>
        <dbReference type="EMBL" id="CAI26670.1"/>
    </source>
</evidence>
<gene>
    <name evidence="1" type="ordered locus">ERWE_CDS_01760</name>
</gene>
<name>A0A0H3LZ84_EHRRW</name>
<accession>A0A0H3LZ84</accession>
<dbReference type="HOGENOM" id="CLU_247338_0_0_5"/>
<organism evidence="1 2">
    <name type="scientific">Ehrlichia ruminantium (strain Welgevonden)</name>
    <dbReference type="NCBI Taxonomy" id="254945"/>
    <lineage>
        <taxon>Bacteria</taxon>
        <taxon>Pseudomonadati</taxon>
        <taxon>Pseudomonadota</taxon>
        <taxon>Alphaproteobacteria</taxon>
        <taxon>Rickettsiales</taxon>
        <taxon>Anaplasmataceae</taxon>
        <taxon>Ehrlichia</taxon>
    </lineage>
</organism>
<protein>
    <submittedName>
        <fullName evidence="1">Uncharacterized protein</fullName>
    </submittedName>
</protein>
<dbReference type="KEGG" id="erw:ERWE_CDS_01760"/>
<dbReference type="EMBL" id="CR925678">
    <property type="protein sequence ID" value="CAI26670.1"/>
    <property type="molecule type" value="Genomic_DNA"/>
</dbReference>
<sequence>MLNKFQVKKCSNSSKRRSEQYSKVVEYTVQSNTSSLDSNKEVIAKLNEKLRKIYIVIYHIISKQFDKNDDYKGTFFNVVCLSCIKDILDGVNYIQSVLDLSIGCQVTSLSILSNEVIVNQRDVFCTTCVDRMINLRGVSSQEENKTIVTSKQGISVDTTPAIQKNIIDLGVPSTSTQGNSSIIEKQVVTSTKEYVVNKKNSELVFVVRQRRVVTDLVGKVQVIIGSLLHIFNYTSSRRNKAKKENMMNRPVILVRLFRLDLEVNKVITLMSRLCIMLAELSNQLNVTVLNRGSNQATGRANLPFHDSVEKFGRAFTLNRVRGKKKRAMLKSSNSFSGVCTLSMIAEEDSTDKCCVFAQENIPQSNEEHVNGNSVRGSDTFDPFSPDTASKINEFYIWNSIASDAGKEALIRTLILEVGSKDQLLRILSTEVDMDKLIEIFPKTFAYQSNNIRSTNLCTAKRQLLNKSLDYRLYPTLRSFIFYINNNYTKNLQPVIQDVKSVGNIVTIPSSESNETVDPILVDKGQTLTDDTNINDVMVGTIESISTVKSLVTLGNLNNIDDDTIVFIDEEESTIVPTLSKEICSTESTQNYESIYEKSGSDNVELKSCVNVKTDKAKKVVKYDGVISSASDDSAVELCNGAKDVIRRVNSGKTSTKTESRPNNILFSDINTLVLPNTLDNLAASTDDNVESFKKCVSKVATDSNSVSYDSHREPCCNDEEISTNLTDTACTSSCLVASKADDPQDFIRKKSEDSKSVFNLSVGRISMGVCNFLVIQCMLHKENREELLNRLISNVGSKDQLIKILVAEIGRNMLLKIFPSISVSDIDSSLSNELHDVVVKDKNGIFVRYDDSHNVQIVYLLQVFIDYVLKNKQYICGEQGPESTSKDVKLSKDMDCVSSDEILGPVKNNSSMTELSKVLEQDISFDHDKCYRSNTLPYKRTGNTFGVINRNITESSKCDDTGLHLEVVSPIEYCDDKNMPSTSAICNTELSMQSVTDHDKSTTKSKSISSFPYQGFVLTKTVARLSSFSSMMGKNRSFSSVVTLDNKQDSIETIGSEVVVDGNVSEGVGKNLGSHACDITSKHSEKNSSSIFKISNSFFHRNKVSKDEELGKFVQDLVMQLHNTVYGIGRLTDHLSLQGNYIFFNWIMSCIIRSSDFEKCEAMIINDIRPCCAYYKTIISIPNAKISSLYIKSLHDLSWIDSQVRPLHSLVHKGKIDGISFSVSKDHVRREARKHMSTINEELVIKLRELFSVFDIECITEEDLSLFLVQGRLVISGKHLSSIPDGVILHIMSYKDIVIKGDIPKGLQIDCQNIKVYGTVKGRLISADGLIEIYGPVYGSIICKSVCKSDLTGVMIQGDVDKYASILCTNGSIEIYGNNVCGNISAQDTEMIIKSDMFMGSIFSDGGIYLYFSCKANNVLWLKLNNIKNVFVDCNLKVKCMFAFGSKFYVRKGKEFRLNDRCRDCEVFSLSSKFWRFELSELKNLIKMNVTGEVVDPLAMELQHVNNTVEGVVVNPVDSESAIFNCAHK</sequence>